<proteinExistence type="predicted"/>
<sequence>MSFAEPCEDRISLQTPAFLAKSALNLDHYYKLFSKAKVAIYGGHKLTWQGLFEKPAWLPTNYRGRESTSERPCICPGLSYHQLIGPISRIVIHVTYPGGRQPNDGAFPTSKFHLDSSNSTSSHVTTHDRTSMPSFGAGALSKNSITTHTAGIQAFPPNKRLSLFHKLPAPPCINSPIQILPAELLLSIAVYLTPIDQASLALTCRSLGLGLGPPAWKLTSKAGEASWYKHADMLDLLQRDLHSEQWWRCKQCEMFHSRKKKAENEALRGFLGRHLRLSGIMGASMRNEGGSLQIGLQDYPVYILDFSLLKAVMDRHFLGAAHGVCLNTLKCQGTRTSLLSKASEIVLKYDFAPKIVLDKLLLQSTYTFRPQPTMFLQKVKVDKPSVQDFLDQLQFQICSHDMASDIFQNSKPEIVNPFAETVRKCPYCPTQSQVGYNLHEELIIRVWQNFGPGRSPKDSEWLHMLKSGKEARKYGREKADIRTAYEKIFCSTKDEFELQLERSDGQGNWYGPGFMKPVYKTLPAKVADYL</sequence>
<comment type="caution">
    <text evidence="1">The sequence shown here is derived from an EMBL/GenBank/DDBJ whole genome shotgun (WGS) entry which is preliminary data.</text>
</comment>
<protein>
    <submittedName>
        <fullName evidence="1">Uncharacterized protein</fullName>
    </submittedName>
</protein>
<dbReference type="Proteomes" id="UP000799755">
    <property type="component" value="Unassembled WGS sequence"/>
</dbReference>
<evidence type="ECO:0000313" key="2">
    <source>
        <dbReference type="Proteomes" id="UP000799755"/>
    </source>
</evidence>
<keyword evidence="2" id="KW-1185">Reference proteome</keyword>
<accession>A0ACB6QGW7</accession>
<dbReference type="EMBL" id="MU003526">
    <property type="protein sequence ID" value="KAF2466125.1"/>
    <property type="molecule type" value="Genomic_DNA"/>
</dbReference>
<gene>
    <name evidence="1" type="ORF">BDR25DRAFT_359911</name>
</gene>
<evidence type="ECO:0000313" key="1">
    <source>
        <dbReference type="EMBL" id="KAF2466125.1"/>
    </source>
</evidence>
<reference evidence="1" key="1">
    <citation type="journal article" date="2020" name="Stud. Mycol.">
        <title>101 Dothideomycetes genomes: a test case for predicting lifestyles and emergence of pathogens.</title>
        <authorList>
            <person name="Haridas S."/>
            <person name="Albert R."/>
            <person name="Binder M."/>
            <person name="Bloem J."/>
            <person name="Labutti K."/>
            <person name="Salamov A."/>
            <person name="Andreopoulos B."/>
            <person name="Baker S."/>
            <person name="Barry K."/>
            <person name="Bills G."/>
            <person name="Bluhm B."/>
            <person name="Cannon C."/>
            <person name="Castanera R."/>
            <person name="Culley D."/>
            <person name="Daum C."/>
            <person name="Ezra D."/>
            <person name="Gonzalez J."/>
            <person name="Henrissat B."/>
            <person name="Kuo A."/>
            <person name="Liang C."/>
            <person name="Lipzen A."/>
            <person name="Lutzoni F."/>
            <person name="Magnuson J."/>
            <person name="Mondo S."/>
            <person name="Nolan M."/>
            <person name="Ohm R."/>
            <person name="Pangilinan J."/>
            <person name="Park H.-J."/>
            <person name="Ramirez L."/>
            <person name="Alfaro M."/>
            <person name="Sun H."/>
            <person name="Tritt A."/>
            <person name="Yoshinaga Y."/>
            <person name="Zwiers L.-H."/>
            <person name="Turgeon B."/>
            <person name="Goodwin S."/>
            <person name="Spatafora J."/>
            <person name="Crous P."/>
            <person name="Grigoriev I."/>
        </authorList>
    </citation>
    <scope>NUCLEOTIDE SEQUENCE</scope>
    <source>
        <strain evidence="1">ATCC 200398</strain>
    </source>
</reference>
<organism evidence="1 2">
    <name type="scientific">Lindgomyces ingoldianus</name>
    <dbReference type="NCBI Taxonomy" id="673940"/>
    <lineage>
        <taxon>Eukaryota</taxon>
        <taxon>Fungi</taxon>
        <taxon>Dikarya</taxon>
        <taxon>Ascomycota</taxon>
        <taxon>Pezizomycotina</taxon>
        <taxon>Dothideomycetes</taxon>
        <taxon>Pleosporomycetidae</taxon>
        <taxon>Pleosporales</taxon>
        <taxon>Lindgomycetaceae</taxon>
        <taxon>Lindgomyces</taxon>
    </lineage>
</organism>
<name>A0ACB6QGW7_9PLEO</name>